<dbReference type="Gene3D" id="3.30.1420.10">
    <property type="match status" value="1"/>
</dbReference>
<dbReference type="GO" id="GO:0005737">
    <property type="term" value="C:cytoplasm"/>
    <property type="evidence" value="ECO:0007669"/>
    <property type="project" value="UniProtKB-SubCell"/>
</dbReference>
<accession>D6Z629</accession>
<evidence type="ECO:0000256" key="3">
    <source>
        <dbReference type="ARBA" id="ARBA00022490"/>
    </source>
</evidence>
<dbReference type="NCBIfam" id="TIGR03342">
    <property type="entry name" value="dsrC_tusE_dsvC"/>
    <property type="match status" value="1"/>
</dbReference>
<dbReference type="GO" id="GO:0097163">
    <property type="term" value="F:sulfur carrier activity"/>
    <property type="evidence" value="ECO:0007669"/>
    <property type="project" value="TreeGrafter"/>
</dbReference>
<dbReference type="InParanoid" id="D6Z629"/>
<dbReference type="RefSeq" id="WP_013162442.1">
    <property type="nucleotide sequence ID" value="NC_014216.1"/>
</dbReference>
<dbReference type="Pfam" id="PF04358">
    <property type="entry name" value="DsrC"/>
    <property type="match status" value="1"/>
</dbReference>
<dbReference type="PANTHER" id="PTHR37010">
    <property type="entry name" value="SULFURTRANSFERASE TUSE"/>
    <property type="match status" value="1"/>
</dbReference>
<dbReference type="HOGENOM" id="CLU_153199_0_1_7"/>
<dbReference type="SUPFAM" id="SSF69721">
    <property type="entry name" value="DsrC, the gamma subunit of dissimilatory sulfite reductase"/>
    <property type="match status" value="1"/>
</dbReference>
<protein>
    <submittedName>
        <fullName evidence="4">Sulfur relay protein, TusE/DsrC/DsvC family</fullName>
    </submittedName>
</protein>
<dbReference type="eggNOG" id="COG2920">
    <property type="taxonomic scope" value="Bacteria"/>
</dbReference>
<evidence type="ECO:0000256" key="2">
    <source>
        <dbReference type="ARBA" id="ARBA00005718"/>
    </source>
</evidence>
<keyword evidence="3" id="KW-0963">Cytoplasm</keyword>
<keyword evidence="5" id="KW-1185">Reference proteome</keyword>
<dbReference type="InterPro" id="IPR007453">
    <property type="entry name" value="DsrC/TusE"/>
</dbReference>
<dbReference type="InterPro" id="IPR042072">
    <property type="entry name" value="DsrC-like_C"/>
</dbReference>
<name>D6Z629_DESAT</name>
<organism evidence="4 5">
    <name type="scientific">Desulfurivibrio alkaliphilus (strain DSM 19089 / UNIQEM U267 / AHT2)</name>
    <dbReference type="NCBI Taxonomy" id="589865"/>
    <lineage>
        <taxon>Bacteria</taxon>
        <taxon>Pseudomonadati</taxon>
        <taxon>Thermodesulfobacteriota</taxon>
        <taxon>Desulfobulbia</taxon>
        <taxon>Desulfobulbales</taxon>
        <taxon>Desulfobulbaceae</taxon>
        <taxon>Desulfurivibrio</taxon>
    </lineage>
</organism>
<comment type="similarity">
    <text evidence="2">Belongs to the DsrC/TusE family.</text>
</comment>
<proteinExistence type="inferred from homology"/>
<evidence type="ECO:0000313" key="4">
    <source>
        <dbReference type="EMBL" id="ADH84911.1"/>
    </source>
</evidence>
<dbReference type="KEGG" id="dak:DaAHT2_0200"/>
<gene>
    <name evidence="4" type="ordered locus">DaAHT2_0200</name>
</gene>
<dbReference type="AlphaFoldDB" id="D6Z629"/>
<dbReference type="Gene3D" id="1.10.10.370">
    <property type="entry name" value="DsrC-like protein, C-terminal domain"/>
    <property type="match status" value="1"/>
</dbReference>
<reference evidence="5" key="1">
    <citation type="submission" date="2010-02" db="EMBL/GenBank/DDBJ databases">
        <title>Complete sequence of Desulfurivibrio alkaliphilus AHT2.</title>
        <authorList>
            <consortium name="US DOE Joint Genome Institute"/>
            <person name="Pitluck S."/>
            <person name="Chertkov O."/>
            <person name="Detter J.C."/>
            <person name="Han C."/>
            <person name="Tapia R."/>
            <person name="Larimer F."/>
            <person name="Land M."/>
            <person name="Hauser L."/>
            <person name="Kyrpides N."/>
            <person name="Mikhailova N."/>
            <person name="Sorokin D.Y."/>
            <person name="Muyzer G."/>
            <person name="Woyke T."/>
        </authorList>
    </citation>
    <scope>NUCLEOTIDE SEQUENCE [LARGE SCALE GENOMIC DNA]</scope>
    <source>
        <strain evidence="5">DSM 19089 / UNIQEM U267 / AHT2</strain>
    </source>
</reference>
<evidence type="ECO:0000256" key="1">
    <source>
        <dbReference type="ARBA" id="ARBA00004496"/>
    </source>
</evidence>
<comment type="subcellular location">
    <subcellularLocation>
        <location evidence="1">Cytoplasm</location>
    </subcellularLocation>
</comment>
<dbReference type="STRING" id="589865.DaAHT2_0200"/>
<sequence>MAQLTYSGGSVEIDDQGFLVNLEDWTEEVARAMAAREGIEQLDEEMMEVIRFMRSYYMKFKAFPILNYVCKNVDQPRNCVSDEFINPEKAWKIAGLPKLAGVHFISTDGQHYIMEPPT</sequence>
<evidence type="ECO:0000313" key="5">
    <source>
        <dbReference type="Proteomes" id="UP000001508"/>
    </source>
</evidence>
<dbReference type="InterPro" id="IPR043163">
    <property type="entry name" value="DsrC-like_N"/>
</dbReference>
<dbReference type="GO" id="GO:0002143">
    <property type="term" value="P:tRNA wobble position uridine thiolation"/>
    <property type="evidence" value="ECO:0007669"/>
    <property type="project" value="TreeGrafter"/>
</dbReference>
<dbReference type="OrthoDB" id="9786347at2"/>
<dbReference type="PANTHER" id="PTHR37010:SF1">
    <property type="entry name" value="SULFURTRANSFERASE TUSE"/>
    <property type="match status" value="1"/>
</dbReference>
<dbReference type="InterPro" id="IPR025526">
    <property type="entry name" value="DsrC-like_dom_sf"/>
</dbReference>
<dbReference type="Proteomes" id="UP000001508">
    <property type="component" value="Chromosome"/>
</dbReference>
<dbReference type="EMBL" id="CP001940">
    <property type="protein sequence ID" value="ADH84911.1"/>
    <property type="molecule type" value="Genomic_DNA"/>
</dbReference>